<feature type="compositionally biased region" description="Polar residues" evidence="1">
    <location>
        <begin position="28"/>
        <end position="37"/>
    </location>
</feature>
<feature type="compositionally biased region" description="Low complexity" evidence="1">
    <location>
        <begin position="38"/>
        <end position="56"/>
    </location>
</feature>
<reference evidence="2" key="1">
    <citation type="submission" date="2021-03" db="EMBL/GenBank/DDBJ databases">
        <title>Evolutionary innovations through gain and loss of genes in the ectomycorrhizal Boletales.</title>
        <authorList>
            <person name="Wu G."/>
            <person name="Miyauchi S."/>
            <person name="Morin E."/>
            <person name="Yang Z.-L."/>
            <person name="Xu J."/>
            <person name="Martin F.M."/>
        </authorList>
    </citation>
    <scope>NUCLEOTIDE SEQUENCE</scope>
    <source>
        <strain evidence="2">BR01</strain>
    </source>
</reference>
<feature type="region of interest" description="Disordered" evidence="1">
    <location>
        <begin position="1"/>
        <end position="78"/>
    </location>
</feature>
<keyword evidence="3" id="KW-1185">Reference proteome</keyword>
<dbReference type="EMBL" id="JAGFBS010000032">
    <property type="protein sequence ID" value="KAG6371753.1"/>
    <property type="molecule type" value="Genomic_DNA"/>
</dbReference>
<dbReference type="AlphaFoldDB" id="A0A8I3A503"/>
<dbReference type="OrthoDB" id="2687677at2759"/>
<comment type="caution">
    <text evidence="2">The sequence shown here is derived from an EMBL/GenBank/DDBJ whole genome shotgun (WGS) entry which is preliminary data.</text>
</comment>
<dbReference type="Proteomes" id="UP000683000">
    <property type="component" value="Unassembled WGS sequence"/>
</dbReference>
<accession>A0A8I3A503</accession>
<name>A0A8I3A503_9AGAM</name>
<evidence type="ECO:0000313" key="2">
    <source>
        <dbReference type="EMBL" id="KAG6371753.1"/>
    </source>
</evidence>
<evidence type="ECO:0000313" key="3">
    <source>
        <dbReference type="Proteomes" id="UP000683000"/>
    </source>
</evidence>
<proteinExistence type="predicted"/>
<protein>
    <submittedName>
        <fullName evidence="2">Uncharacterized protein</fullName>
    </submittedName>
</protein>
<organism evidence="2 3">
    <name type="scientific">Boletus reticuloceps</name>
    <dbReference type="NCBI Taxonomy" id="495285"/>
    <lineage>
        <taxon>Eukaryota</taxon>
        <taxon>Fungi</taxon>
        <taxon>Dikarya</taxon>
        <taxon>Basidiomycota</taxon>
        <taxon>Agaricomycotina</taxon>
        <taxon>Agaricomycetes</taxon>
        <taxon>Agaricomycetidae</taxon>
        <taxon>Boletales</taxon>
        <taxon>Boletineae</taxon>
        <taxon>Boletaceae</taxon>
        <taxon>Boletoideae</taxon>
        <taxon>Boletus</taxon>
    </lineage>
</organism>
<gene>
    <name evidence="2" type="ORF">JVT61DRAFT_9105</name>
</gene>
<sequence length="229" mass="25137">MQAGIEPIDPQTAIYSGLPMFQRRGSLSGRSSATPPLSVSRTTTDSGSDSASSSPVTREESSSPPPSPEVRRNSTSSGYLAPCLRDALERRFFEKNLRGGGDSGITPKDLQKGEDVLASGIKNAKLPAEALHQAVLMKQAGRETRRLRAIASVWELKEVEHYRKFLEYVIRRNEDSLQQYEASVADTESLAELLAFRYHAYMEDYVALATSDQQLDILEAATEFHAAAA</sequence>
<evidence type="ECO:0000256" key="1">
    <source>
        <dbReference type="SAM" id="MobiDB-lite"/>
    </source>
</evidence>